<evidence type="ECO:0000256" key="1">
    <source>
        <dbReference type="SAM" id="Phobius"/>
    </source>
</evidence>
<gene>
    <name evidence="2" type="ORF">BCR33DRAFT_714744</name>
</gene>
<organism evidence="2 3">
    <name type="scientific">Rhizoclosmatium globosum</name>
    <dbReference type="NCBI Taxonomy" id="329046"/>
    <lineage>
        <taxon>Eukaryota</taxon>
        <taxon>Fungi</taxon>
        <taxon>Fungi incertae sedis</taxon>
        <taxon>Chytridiomycota</taxon>
        <taxon>Chytridiomycota incertae sedis</taxon>
        <taxon>Chytridiomycetes</taxon>
        <taxon>Chytridiales</taxon>
        <taxon>Chytriomycetaceae</taxon>
        <taxon>Rhizoclosmatium</taxon>
    </lineage>
</organism>
<reference evidence="2 3" key="1">
    <citation type="submission" date="2016-07" db="EMBL/GenBank/DDBJ databases">
        <title>Pervasive Adenine N6-methylation of Active Genes in Fungi.</title>
        <authorList>
            <consortium name="DOE Joint Genome Institute"/>
            <person name="Mondo S.J."/>
            <person name="Dannebaum R.O."/>
            <person name="Kuo R.C."/>
            <person name="Labutti K."/>
            <person name="Haridas S."/>
            <person name="Kuo A."/>
            <person name="Salamov A."/>
            <person name="Ahrendt S.R."/>
            <person name="Lipzen A."/>
            <person name="Sullivan W."/>
            <person name="Andreopoulos W.B."/>
            <person name="Clum A."/>
            <person name="Lindquist E."/>
            <person name="Daum C."/>
            <person name="Ramamoorthy G.K."/>
            <person name="Gryganskyi A."/>
            <person name="Culley D."/>
            <person name="Magnuson J.K."/>
            <person name="James T.Y."/>
            <person name="O'Malley M.A."/>
            <person name="Stajich J.E."/>
            <person name="Spatafora J.W."/>
            <person name="Visel A."/>
            <person name="Grigoriev I.V."/>
        </authorList>
    </citation>
    <scope>NUCLEOTIDE SEQUENCE [LARGE SCALE GENOMIC DNA]</scope>
    <source>
        <strain evidence="2 3">JEL800</strain>
    </source>
</reference>
<feature type="transmembrane region" description="Helical" evidence="1">
    <location>
        <begin position="161"/>
        <end position="188"/>
    </location>
</feature>
<evidence type="ECO:0000313" key="3">
    <source>
        <dbReference type="Proteomes" id="UP000193642"/>
    </source>
</evidence>
<feature type="transmembrane region" description="Helical" evidence="1">
    <location>
        <begin position="209"/>
        <end position="229"/>
    </location>
</feature>
<feature type="transmembrane region" description="Helical" evidence="1">
    <location>
        <begin position="20"/>
        <end position="42"/>
    </location>
</feature>
<accession>A0A1Y2CKU9</accession>
<feature type="transmembrane region" description="Helical" evidence="1">
    <location>
        <begin position="54"/>
        <end position="76"/>
    </location>
</feature>
<proteinExistence type="predicted"/>
<comment type="caution">
    <text evidence="2">The sequence shown here is derived from an EMBL/GenBank/DDBJ whole genome shotgun (WGS) entry which is preliminary data.</text>
</comment>
<name>A0A1Y2CKU9_9FUNG</name>
<keyword evidence="1" id="KW-0812">Transmembrane</keyword>
<sequence length="336" mass="37660">MDDLPLTATQTPTGVPRIENWAPLFGLVGIDTLLLFWALYTIFVTETHAKGHRITLATVFTIPNVLLFAIISTGTATTLARAFYELSNRTSNISRTFNVLFLGLSEMSYLFYSWLRGKEILRIQSSSFVFQSFEYLLYSTIVFCILPTITTFFAKSFYVELLFVLSIVCVGSCVLALDTYFSYCYVLHIRDMREVNAAESQVYAIIAKYGLRNAVLGYIAVVGASGYLMTEFMMDVNGESTSLNIIHTLGQFICYLMFFGIGSTFVIMKLELLRPEMGFDSAGNVHVKPDSKLALMKSTETVLHNSSTGDTKVYMFKVGVNVKKSTRDLANDFLKV</sequence>
<feature type="transmembrane region" description="Helical" evidence="1">
    <location>
        <begin position="135"/>
        <end position="155"/>
    </location>
</feature>
<dbReference type="AlphaFoldDB" id="A0A1Y2CKU9"/>
<keyword evidence="1" id="KW-0472">Membrane</keyword>
<feature type="transmembrane region" description="Helical" evidence="1">
    <location>
        <begin position="96"/>
        <end position="115"/>
    </location>
</feature>
<protein>
    <submittedName>
        <fullName evidence="2">Uncharacterized protein</fullName>
    </submittedName>
</protein>
<dbReference type="Proteomes" id="UP000193642">
    <property type="component" value="Unassembled WGS sequence"/>
</dbReference>
<keyword evidence="1" id="KW-1133">Transmembrane helix</keyword>
<dbReference type="EMBL" id="MCGO01000013">
    <property type="protein sequence ID" value="ORY47643.1"/>
    <property type="molecule type" value="Genomic_DNA"/>
</dbReference>
<keyword evidence="3" id="KW-1185">Reference proteome</keyword>
<evidence type="ECO:0000313" key="2">
    <source>
        <dbReference type="EMBL" id="ORY47643.1"/>
    </source>
</evidence>
<feature type="transmembrane region" description="Helical" evidence="1">
    <location>
        <begin position="249"/>
        <end position="268"/>
    </location>
</feature>